<accession>D2VAM8</accession>
<name>D2VAM8_NAEGR</name>
<protein>
    <submittedName>
        <fullName evidence="1">Predicted protein</fullName>
    </submittedName>
</protein>
<dbReference type="KEGG" id="ngr:NAEGRDRAFT_47995"/>
<organism evidence="2">
    <name type="scientific">Naegleria gruberi</name>
    <name type="common">Amoeba</name>
    <dbReference type="NCBI Taxonomy" id="5762"/>
    <lineage>
        <taxon>Eukaryota</taxon>
        <taxon>Discoba</taxon>
        <taxon>Heterolobosea</taxon>
        <taxon>Tetramitia</taxon>
        <taxon>Eutetramitia</taxon>
        <taxon>Vahlkampfiidae</taxon>
        <taxon>Naegleria</taxon>
    </lineage>
</organism>
<evidence type="ECO:0000313" key="2">
    <source>
        <dbReference type="Proteomes" id="UP000006671"/>
    </source>
</evidence>
<dbReference type="AlphaFoldDB" id="D2VAM8"/>
<proteinExistence type="predicted"/>
<reference evidence="1 2" key="1">
    <citation type="journal article" date="2010" name="Cell">
        <title>The genome of Naegleria gruberi illuminates early eukaryotic versatility.</title>
        <authorList>
            <person name="Fritz-Laylin L.K."/>
            <person name="Prochnik S.E."/>
            <person name="Ginger M.L."/>
            <person name="Dacks J.B."/>
            <person name="Carpenter M.L."/>
            <person name="Field M.C."/>
            <person name="Kuo A."/>
            <person name="Paredez A."/>
            <person name="Chapman J."/>
            <person name="Pham J."/>
            <person name="Shu S."/>
            <person name="Neupane R."/>
            <person name="Cipriano M."/>
            <person name="Mancuso J."/>
            <person name="Tu H."/>
            <person name="Salamov A."/>
            <person name="Lindquist E."/>
            <person name="Shapiro H."/>
            <person name="Lucas S."/>
            <person name="Grigoriev I.V."/>
            <person name="Cande W.Z."/>
            <person name="Fulton C."/>
            <person name="Rokhsar D.S."/>
            <person name="Dawson S.C."/>
        </authorList>
    </citation>
    <scope>NUCLEOTIDE SEQUENCE [LARGE SCALE GENOMIC DNA]</scope>
    <source>
        <strain evidence="1 2">NEG-M</strain>
    </source>
</reference>
<dbReference type="Proteomes" id="UP000006671">
    <property type="component" value="Unassembled WGS sequence"/>
</dbReference>
<dbReference type="EMBL" id="GG738860">
    <property type="protein sequence ID" value="EFC46103.1"/>
    <property type="molecule type" value="Genomic_DNA"/>
</dbReference>
<dbReference type="RefSeq" id="XP_002678847.1">
    <property type="nucleotide sequence ID" value="XM_002678801.1"/>
</dbReference>
<dbReference type="InParanoid" id="D2VAM8"/>
<sequence>MTDLILPNLKSLSLKSVKSLTYRNNKLNIEQMNIENIDTTLLECLPVAGVVKARFCCLQCVKIERNMWNSIEELGFDNIEEVHVDIDRLESFRMARVPNGIVRVEHVKELVPPPKPSSVKIHIDSVDEIELVETNAACLEHIHTIKQVVLTLNDGKLKRAAWDYIMKINCKDIRIKCWRPIMEMIIDCTKYDIKSISYDECFVNGEPKMNRFTTAFSHEIRKSDMNIETLSNLSFRSSQPFYFSMELNSVPVFEKLTSLSLALCQVHFDLSILPQLNYFSLSDGKAGSKIFITKPHPALKFVFISQSSVHLNCVIDCPQLREFILSKLKLDENSRIEINNLPKILTFYIDDTKEYLEKGQLVIKDSIRF</sequence>
<gene>
    <name evidence="1" type="ORF">NAEGRDRAFT_47995</name>
</gene>
<evidence type="ECO:0000313" key="1">
    <source>
        <dbReference type="EMBL" id="EFC46103.1"/>
    </source>
</evidence>
<dbReference type="GeneID" id="8859175"/>
<dbReference type="VEuPathDB" id="AmoebaDB:NAEGRDRAFT_47995"/>
<keyword evidence="2" id="KW-1185">Reference proteome</keyword>